<reference evidence="1" key="4">
    <citation type="submission" date="2021-05" db="UniProtKB">
        <authorList>
            <consortium name="EnsemblPlants"/>
        </authorList>
    </citation>
    <scope>IDENTIFICATION</scope>
    <source>
        <strain evidence="1">cv. B73</strain>
    </source>
</reference>
<sequence>MLFPNMWTFSESELQNLENTKLKPQKKVGLYNAPCCPSCHFQIFSSSYRYA</sequence>
<proteinExistence type="predicted"/>
<organism evidence="1 2">
    <name type="scientific">Zea mays</name>
    <name type="common">Maize</name>
    <dbReference type="NCBI Taxonomy" id="4577"/>
    <lineage>
        <taxon>Eukaryota</taxon>
        <taxon>Viridiplantae</taxon>
        <taxon>Streptophyta</taxon>
        <taxon>Embryophyta</taxon>
        <taxon>Tracheophyta</taxon>
        <taxon>Spermatophyta</taxon>
        <taxon>Magnoliopsida</taxon>
        <taxon>Liliopsida</taxon>
        <taxon>Poales</taxon>
        <taxon>Poaceae</taxon>
        <taxon>PACMAD clade</taxon>
        <taxon>Panicoideae</taxon>
        <taxon>Andropogonodae</taxon>
        <taxon>Andropogoneae</taxon>
        <taxon>Tripsacinae</taxon>
        <taxon>Zea</taxon>
    </lineage>
</organism>
<dbReference type="Proteomes" id="UP000007305">
    <property type="component" value="Chromosome 1"/>
</dbReference>
<reference evidence="2" key="2">
    <citation type="submission" date="2015-12" db="EMBL/GenBank/DDBJ databases">
        <title>Update maize B73 reference genome by single molecule sequencing technologies.</title>
        <authorList>
            <consortium name="Maize Genome Sequencing Project"/>
            <person name="Ware D."/>
        </authorList>
    </citation>
    <scope>NUCLEOTIDE SEQUENCE [LARGE SCALE GENOMIC DNA]</scope>
    <source>
        <strain evidence="2">cv. B73</strain>
    </source>
</reference>
<reference evidence="1" key="3">
    <citation type="submission" date="2019-07" db="EMBL/GenBank/DDBJ databases">
        <authorList>
            <person name="Seetharam A."/>
            <person name="Woodhouse M."/>
            <person name="Cannon E."/>
        </authorList>
    </citation>
    <scope>NUCLEOTIDE SEQUENCE [LARGE SCALE GENOMIC DNA]</scope>
    <source>
        <strain evidence="1">cv. B73</strain>
    </source>
</reference>
<reference evidence="2" key="1">
    <citation type="journal article" date="2009" name="Science">
        <title>The B73 maize genome: complexity, diversity, and dynamics.</title>
        <authorList>
            <person name="Schnable P.S."/>
            <person name="Ware D."/>
            <person name="Fulton R.S."/>
            <person name="Stein J.C."/>
            <person name="Wei F."/>
            <person name="Pasternak S."/>
            <person name="Liang C."/>
            <person name="Zhang J."/>
            <person name="Fulton L."/>
            <person name="Graves T.A."/>
            <person name="Minx P."/>
            <person name="Reily A.D."/>
            <person name="Courtney L."/>
            <person name="Kruchowski S.S."/>
            <person name="Tomlinson C."/>
            <person name="Strong C."/>
            <person name="Delehaunty K."/>
            <person name="Fronick C."/>
            <person name="Courtney B."/>
            <person name="Rock S.M."/>
            <person name="Belter E."/>
            <person name="Du F."/>
            <person name="Kim K."/>
            <person name="Abbott R.M."/>
            <person name="Cotton M."/>
            <person name="Levy A."/>
            <person name="Marchetto P."/>
            <person name="Ochoa K."/>
            <person name="Jackson S.M."/>
            <person name="Gillam B."/>
            <person name="Chen W."/>
            <person name="Yan L."/>
            <person name="Higginbotham J."/>
            <person name="Cardenas M."/>
            <person name="Waligorski J."/>
            <person name="Applebaum E."/>
            <person name="Phelps L."/>
            <person name="Falcone J."/>
            <person name="Kanchi K."/>
            <person name="Thane T."/>
            <person name="Scimone A."/>
            <person name="Thane N."/>
            <person name="Henke J."/>
            <person name="Wang T."/>
            <person name="Ruppert J."/>
            <person name="Shah N."/>
            <person name="Rotter K."/>
            <person name="Hodges J."/>
            <person name="Ingenthron E."/>
            <person name="Cordes M."/>
            <person name="Kohlberg S."/>
            <person name="Sgro J."/>
            <person name="Delgado B."/>
            <person name="Mead K."/>
            <person name="Chinwalla A."/>
            <person name="Leonard S."/>
            <person name="Crouse K."/>
            <person name="Collura K."/>
            <person name="Kudrna D."/>
            <person name="Currie J."/>
            <person name="He R."/>
            <person name="Angelova A."/>
            <person name="Rajasekar S."/>
            <person name="Mueller T."/>
            <person name="Lomeli R."/>
            <person name="Scara G."/>
            <person name="Ko A."/>
            <person name="Delaney K."/>
            <person name="Wissotski M."/>
            <person name="Lopez G."/>
            <person name="Campos D."/>
            <person name="Braidotti M."/>
            <person name="Ashley E."/>
            <person name="Golser W."/>
            <person name="Kim H."/>
            <person name="Lee S."/>
            <person name="Lin J."/>
            <person name="Dujmic Z."/>
            <person name="Kim W."/>
            <person name="Talag J."/>
            <person name="Zuccolo A."/>
            <person name="Fan C."/>
            <person name="Sebastian A."/>
            <person name="Kramer M."/>
            <person name="Spiegel L."/>
            <person name="Nascimento L."/>
            <person name="Zutavern T."/>
            <person name="Miller B."/>
            <person name="Ambroise C."/>
            <person name="Muller S."/>
            <person name="Spooner W."/>
            <person name="Narechania A."/>
            <person name="Ren L."/>
            <person name="Wei S."/>
            <person name="Kumari S."/>
            <person name="Faga B."/>
            <person name="Levy M.J."/>
            <person name="McMahan L."/>
            <person name="Van Buren P."/>
            <person name="Vaughn M.W."/>
            <person name="Ying K."/>
            <person name="Yeh C.-T."/>
            <person name="Emrich S.J."/>
            <person name="Jia Y."/>
            <person name="Kalyanaraman A."/>
            <person name="Hsia A.-P."/>
            <person name="Barbazuk W.B."/>
            <person name="Baucom R.S."/>
            <person name="Brutnell T.P."/>
            <person name="Carpita N.C."/>
            <person name="Chaparro C."/>
            <person name="Chia J.-M."/>
            <person name="Deragon J.-M."/>
            <person name="Estill J.C."/>
            <person name="Fu Y."/>
            <person name="Jeddeloh J.A."/>
            <person name="Han Y."/>
            <person name="Lee H."/>
            <person name="Li P."/>
            <person name="Lisch D.R."/>
            <person name="Liu S."/>
            <person name="Liu Z."/>
            <person name="Nagel D.H."/>
            <person name="McCann M.C."/>
            <person name="SanMiguel P."/>
            <person name="Myers A.M."/>
            <person name="Nettleton D."/>
            <person name="Nguyen J."/>
            <person name="Penning B.W."/>
            <person name="Ponnala L."/>
            <person name="Schneider K.L."/>
            <person name="Schwartz D.C."/>
            <person name="Sharma A."/>
            <person name="Soderlund C."/>
            <person name="Springer N.M."/>
            <person name="Sun Q."/>
            <person name="Wang H."/>
            <person name="Waterman M."/>
            <person name="Westerman R."/>
            <person name="Wolfgruber T.K."/>
            <person name="Yang L."/>
            <person name="Yu Y."/>
            <person name="Zhang L."/>
            <person name="Zhou S."/>
            <person name="Zhu Q."/>
            <person name="Bennetzen J.L."/>
            <person name="Dawe R.K."/>
            <person name="Jiang J."/>
            <person name="Jiang N."/>
            <person name="Presting G.G."/>
            <person name="Wessler S.R."/>
            <person name="Aluru S."/>
            <person name="Martienssen R.A."/>
            <person name="Clifton S.W."/>
            <person name="McCombie W.R."/>
            <person name="Wing R.A."/>
            <person name="Wilson R.K."/>
        </authorList>
    </citation>
    <scope>NUCLEOTIDE SEQUENCE [LARGE SCALE GENOMIC DNA]</scope>
    <source>
        <strain evidence="2">cv. B73</strain>
    </source>
</reference>
<evidence type="ECO:0000313" key="2">
    <source>
        <dbReference type="Proteomes" id="UP000007305"/>
    </source>
</evidence>
<protein>
    <submittedName>
        <fullName evidence="1">Uncharacterized protein</fullName>
    </submittedName>
</protein>
<dbReference type="AlphaFoldDB" id="A0A804LGF1"/>
<dbReference type="EnsemblPlants" id="Zm00001eb365970_T001">
    <property type="protein sequence ID" value="Zm00001eb365970_P001"/>
    <property type="gene ID" value="Zm00001eb365970"/>
</dbReference>
<name>A0A804LGF1_MAIZE</name>
<dbReference type="Gramene" id="Zm00001eb365970_T001">
    <property type="protein sequence ID" value="Zm00001eb365970_P001"/>
    <property type="gene ID" value="Zm00001eb365970"/>
</dbReference>
<dbReference type="Proteomes" id="UP000007305">
    <property type="component" value="Chromosome 8"/>
</dbReference>
<dbReference type="Gramene" id="Zm00001eb009280_T001">
    <property type="protein sequence ID" value="Zm00001eb009280_P001"/>
    <property type="gene ID" value="Zm00001eb009280"/>
</dbReference>
<evidence type="ECO:0000313" key="1">
    <source>
        <dbReference type="EnsemblPlants" id="Zm00001eb009280_P001"/>
    </source>
</evidence>
<accession>A0A804LGF1</accession>
<keyword evidence="2" id="KW-1185">Reference proteome</keyword>
<dbReference type="EnsemblPlants" id="Zm00001eb009280_T001">
    <property type="protein sequence ID" value="Zm00001eb009280_P001"/>
    <property type="gene ID" value="Zm00001eb009280"/>
</dbReference>